<feature type="domain" description="Glycosyl hydrolase family 92" evidence="4">
    <location>
        <begin position="279"/>
        <end position="757"/>
    </location>
</feature>
<gene>
    <name evidence="6" type="ORF">S3_860_0010</name>
</gene>
<evidence type="ECO:0000259" key="4">
    <source>
        <dbReference type="Pfam" id="PF07971"/>
    </source>
</evidence>
<dbReference type="Pfam" id="PF17678">
    <property type="entry name" value="Glyco_hydro_92N"/>
    <property type="match status" value="1"/>
</dbReference>
<dbReference type="InterPro" id="IPR012939">
    <property type="entry name" value="Glyco_hydro_92"/>
</dbReference>
<dbReference type="InterPro" id="IPR008928">
    <property type="entry name" value="6-hairpin_glycosidase_sf"/>
</dbReference>
<dbReference type="PANTHER" id="PTHR12143">
    <property type="entry name" value="PEPTIDE N-GLYCANASE PNGASE -RELATED"/>
    <property type="match status" value="1"/>
</dbReference>
<dbReference type="Gene3D" id="1.20.1610.10">
    <property type="entry name" value="alpha-1,2-mannosidases domains"/>
    <property type="match status" value="1"/>
</dbReference>
<comment type="subunit">
    <text evidence="2">Monomer.</text>
</comment>
<dbReference type="InterPro" id="IPR050883">
    <property type="entry name" value="PNGase"/>
</dbReference>
<dbReference type="InterPro" id="IPR014718">
    <property type="entry name" value="GH-type_carb-bd"/>
</dbReference>
<accession>F4MNJ0</accession>
<evidence type="ECO:0000259" key="5">
    <source>
        <dbReference type="Pfam" id="PF17678"/>
    </source>
</evidence>
<dbReference type="InterPro" id="IPR005887">
    <property type="entry name" value="GH92_a_mannosidase_put"/>
</dbReference>
<dbReference type="Gene3D" id="2.70.98.10">
    <property type="match status" value="1"/>
</dbReference>
<dbReference type="Pfam" id="PF07971">
    <property type="entry name" value="Glyco_hydro_92"/>
    <property type="match status" value="1"/>
</dbReference>
<comment type="cofactor">
    <cofactor evidence="1">
        <name>Ca(2+)</name>
        <dbReference type="ChEBI" id="CHEBI:29108"/>
    </cofactor>
</comment>
<dbReference type="AlphaFoldDB" id="F4MNJ0"/>
<evidence type="ECO:0000256" key="1">
    <source>
        <dbReference type="ARBA" id="ARBA00001913"/>
    </source>
</evidence>
<feature type="domain" description="Glycosyl hydrolase family 92 N-terminal" evidence="5">
    <location>
        <begin position="38"/>
        <end position="272"/>
    </location>
</feature>
<reference evidence="6" key="2">
    <citation type="journal article" date="2012" name="Environ. Microbiol.">
        <title>Genomic content of uncultured Bacteroidetes from contrasting oceanic provinces in the North Atlantic Ocean.</title>
        <authorList>
            <person name="Gomez-Pereira P.R."/>
            <person name="Schuler M."/>
            <person name="Fuchs B.M."/>
            <person name="Bennke C."/>
            <person name="Teeling H."/>
            <person name="Waldmann J."/>
            <person name="Richter M."/>
            <person name="Barbe V."/>
            <person name="Bataille E."/>
            <person name="Glockner F.O."/>
            <person name="Amann R."/>
        </authorList>
    </citation>
    <scope>NUCLEOTIDE SEQUENCE</scope>
</reference>
<reference evidence="6" key="1">
    <citation type="submission" date="2010-05" db="EMBL/GenBank/DDBJ databases">
        <authorList>
            <person name="Genoscope - CEA"/>
        </authorList>
    </citation>
    <scope>NUCLEOTIDE SEQUENCE</scope>
</reference>
<dbReference type="FunFam" id="1.20.1050.60:FF:000001">
    <property type="entry name" value="Putative alpha-1,2-mannosidase"/>
    <property type="match status" value="1"/>
</dbReference>
<dbReference type="GO" id="GO:0005975">
    <property type="term" value="P:carbohydrate metabolic process"/>
    <property type="evidence" value="ECO:0007669"/>
    <property type="project" value="InterPro"/>
</dbReference>
<evidence type="ECO:0000256" key="3">
    <source>
        <dbReference type="ARBA" id="ARBA00022837"/>
    </source>
</evidence>
<proteinExistence type="predicted"/>
<sequence>MKNIKSYFLILLLSLIGIFSFCKITKTTTKKSVDNTKYVNTFIGTGGHGHTFPGATTPYGMVQLSPDTRTLGWDACGGYHHTDTSILGFSHTHLSGTGISDLGDFLFMPFSGEAKVVPGTPEDPDTGYRSRFNHDDEVSTPGFYSVLLKDYNIKAELTASKRAGFHKYTFNKKGKSGIIIDLSHTIYPDHKPNHQFKLISDTEIAGYKGSGGWAVTQDIFFKAKFNKPFTITFFENGKKIETLPNRTSKKLVAVLTFNTKAGEEVLAKVGISSVDYEGASKNLEAEIDHWDFDKVKNEAHETWKKELSKINIKGGTEDEKTIFYTGLYHTSISPNTFSDVDFRYRGMDRKIHQSDQEKIYTVFSLWDTFRAYNPLKTITDPDKTNEFINTLLTKYDQGGVLPMWELQGNYTGCMIGYHSVPVIVDAYTKGIRGYDIKKAYEAVVHASTYDTTDIFFPSKQVKKILMPKGKLYNETMDFIPADLENESVSKALEYAYNDWCIAQMAKDLGKTDDYNRFMKRSKKYTQYYDKEVGFMRGKNQDGKWREPFDPRFSKHRKDDYTEGNAYQWSWFVPHDVEGLVDLVGGKETFIKNLDVLFSTSSELTGDDVSGDISGLIGQYAHGNEPSHHISHMYNFVGQPWKTQEVTDKIMSELYFNNPNGLAGNEDCGQMSAWYVLNAMGFYSFNPGDPTYSIGRPIFDEVEINLPTGKKFVIKVKNNSRENKYIQTTKLNGKKLETSFFTHEQLIAGGKMEFTMGNLPK</sequence>
<dbReference type="GO" id="GO:0005829">
    <property type="term" value="C:cytosol"/>
    <property type="evidence" value="ECO:0007669"/>
    <property type="project" value="TreeGrafter"/>
</dbReference>
<evidence type="ECO:0000256" key="2">
    <source>
        <dbReference type="ARBA" id="ARBA00011245"/>
    </source>
</evidence>
<name>F4MNJ0_9FLAO</name>
<dbReference type="SUPFAM" id="SSF48208">
    <property type="entry name" value="Six-hairpin glycosidases"/>
    <property type="match status" value="1"/>
</dbReference>
<dbReference type="NCBIfam" id="TIGR01180">
    <property type="entry name" value="aman2_put"/>
    <property type="match status" value="1"/>
</dbReference>
<dbReference type="FunFam" id="3.30.2080.10:FF:000001">
    <property type="entry name" value="Alpha-1,2-mannosidase subfamily"/>
    <property type="match status" value="1"/>
</dbReference>
<dbReference type="GO" id="GO:0006516">
    <property type="term" value="P:glycoprotein catabolic process"/>
    <property type="evidence" value="ECO:0007669"/>
    <property type="project" value="TreeGrafter"/>
</dbReference>
<organism evidence="6">
    <name type="scientific">uncultured Polaribacter sp</name>
    <dbReference type="NCBI Taxonomy" id="174711"/>
    <lineage>
        <taxon>Bacteria</taxon>
        <taxon>Pseudomonadati</taxon>
        <taxon>Bacteroidota</taxon>
        <taxon>Flavobacteriia</taxon>
        <taxon>Flavobacteriales</taxon>
        <taxon>Flavobacteriaceae</taxon>
        <taxon>environmental samples</taxon>
    </lineage>
</organism>
<dbReference type="GO" id="GO:0030246">
    <property type="term" value="F:carbohydrate binding"/>
    <property type="evidence" value="ECO:0007669"/>
    <property type="project" value="InterPro"/>
</dbReference>
<dbReference type="Gene3D" id="3.30.2080.10">
    <property type="entry name" value="GH92 mannosidase domain"/>
    <property type="match status" value="1"/>
</dbReference>
<dbReference type="EMBL" id="FQ032834">
    <property type="protein sequence ID" value="CBL88225.1"/>
    <property type="molecule type" value="Genomic_DNA"/>
</dbReference>
<dbReference type="InterPro" id="IPR041371">
    <property type="entry name" value="GH92_N"/>
</dbReference>
<evidence type="ECO:0000313" key="6">
    <source>
        <dbReference type="EMBL" id="CBL88225.1"/>
    </source>
</evidence>
<dbReference type="PANTHER" id="PTHR12143:SF39">
    <property type="entry name" value="SECRETED PROTEIN"/>
    <property type="match status" value="1"/>
</dbReference>
<dbReference type="GO" id="GO:0000224">
    <property type="term" value="F:peptide-N4-(N-acetyl-beta-glucosaminyl)asparagine amidase activity"/>
    <property type="evidence" value="ECO:0007669"/>
    <property type="project" value="TreeGrafter"/>
</dbReference>
<protein>
    <submittedName>
        <fullName evidence="6">Glycoside hydrolase family 92</fullName>
    </submittedName>
</protein>
<keyword evidence="6" id="KW-0378">Hydrolase</keyword>
<dbReference type="Gene3D" id="1.20.1050.60">
    <property type="entry name" value="alpha-1,2-mannosidase"/>
    <property type="match status" value="1"/>
</dbReference>
<keyword evidence="3" id="KW-0106">Calcium</keyword>